<evidence type="ECO:0000313" key="1">
    <source>
        <dbReference type="EMBL" id="OQB71652.1"/>
    </source>
</evidence>
<comment type="caution">
    <text evidence="1">The sequence shown here is derived from an EMBL/GenBank/DDBJ whole genome shotgun (WGS) entry which is preliminary data.</text>
</comment>
<reference evidence="1" key="1">
    <citation type="submission" date="2017-02" db="EMBL/GenBank/DDBJ databases">
        <title>Delving into the versatile metabolic prowess of the omnipresent phylum Bacteroidetes.</title>
        <authorList>
            <person name="Nobu M.K."/>
            <person name="Mei R."/>
            <person name="Narihiro T."/>
            <person name="Kuroda K."/>
            <person name="Liu W.-T."/>
        </authorList>
    </citation>
    <scope>NUCLEOTIDE SEQUENCE</scope>
    <source>
        <strain evidence="1">ADurb.Bin131</strain>
    </source>
</reference>
<sequence>MIHSEVKNYLKKLDEEQKALASYNGEHDIAKEIKNILAKDTNYKPTIEDIAEQMAFDFMAAYPNDNSGWKTYHGPIFILPKQARISRKTLLKIGLI</sequence>
<accession>A0A1V6C401</accession>
<gene>
    <name evidence="1" type="ORF">BWX89_01768</name>
</gene>
<dbReference type="EMBL" id="MWDQ01000152">
    <property type="protein sequence ID" value="OQB71652.1"/>
    <property type="molecule type" value="Genomic_DNA"/>
</dbReference>
<organism evidence="1">
    <name type="scientific">candidate division TA06 bacterium ADurb.Bin131</name>
    <dbReference type="NCBI Taxonomy" id="1852827"/>
    <lineage>
        <taxon>Bacteria</taxon>
        <taxon>Bacteria division TA06</taxon>
    </lineage>
</organism>
<dbReference type="Proteomes" id="UP000485562">
    <property type="component" value="Unassembled WGS sequence"/>
</dbReference>
<name>A0A1V6C401_UNCT6</name>
<dbReference type="AlphaFoldDB" id="A0A1V6C401"/>
<proteinExistence type="predicted"/>
<protein>
    <submittedName>
        <fullName evidence="1">Uncharacterized protein</fullName>
    </submittedName>
</protein>